<gene>
    <name evidence="1" type="ORF">UFOPK4035_00806</name>
</gene>
<accession>A0A6J7PI37</accession>
<name>A0A6J7PI37_9ZZZZ</name>
<reference evidence="1" key="1">
    <citation type="submission" date="2020-05" db="EMBL/GenBank/DDBJ databases">
        <authorList>
            <person name="Chiriac C."/>
            <person name="Salcher M."/>
            <person name="Ghai R."/>
            <person name="Kavagutti S V."/>
        </authorList>
    </citation>
    <scope>NUCLEOTIDE SEQUENCE</scope>
</reference>
<dbReference type="EMBL" id="CAFBOX010000141">
    <property type="protein sequence ID" value="CAB5001564.1"/>
    <property type="molecule type" value="Genomic_DNA"/>
</dbReference>
<dbReference type="AlphaFoldDB" id="A0A6J7PI37"/>
<evidence type="ECO:0000313" key="1">
    <source>
        <dbReference type="EMBL" id="CAB5001564.1"/>
    </source>
</evidence>
<sequence length="51" mass="5863">MAQTSFSLNLRSAAEIKFKFPRWAKRAYEDSGAILLITIRCKFSGIMSIMY</sequence>
<organism evidence="1">
    <name type="scientific">freshwater metagenome</name>
    <dbReference type="NCBI Taxonomy" id="449393"/>
    <lineage>
        <taxon>unclassified sequences</taxon>
        <taxon>metagenomes</taxon>
        <taxon>ecological metagenomes</taxon>
    </lineage>
</organism>
<protein>
    <submittedName>
        <fullName evidence="1">Unannotated protein</fullName>
    </submittedName>
</protein>
<proteinExistence type="predicted"/>